<organism evidence="2 3">
    <name type="scientific">Xylaria flabelliformis</name>
    <dbReference type="NCBI Taxonomy" id="2512241"/>
    <lineage>
        <taxon>Eukaryota</taxon>
        <taxon>Fungi</taxon>
        <taxon>Dikarya</taxon>
        <taxon>Ascomycota</taxon>
        <taxon>Pezizomycotina</taxon>
        <taxon>Sordariomycetes</taxon>
        <taxon>Xylariomycetidae</taxon>
        <taxon>Xylariales</taxon>
        <taxon>Xylariaceae</taxon>
        <taxon>Xylaria</taxon>
    </lineage>
</organism>
<dbReference type="PANTHER" id="PTHR35392">
    <property type="entry name" value="ZN(II)2CYS6 TRANSCRIPTION FACTOR (EUROFUNG)-RELATED-RELATED"/>
    <property type="match status" value="1"/>
</dbReference>
<evidence type="ECO:0000313" key="3">
    <source>
        <dbReference type="Proteomes" id="UP000319160"/>
    </source>
</evidence>
<name>A0A553HT37_9PEZI</name>
<reference evidence="3" key="1">
    <citation type="submission" date="2019-06" db="EMBL/GenBank/DDBJ databases">
        <title>Draft genome sequence of the griseofulvin-producing fungus Xylaria cubensis strain G536.</title>
        <authorList>
            <person name="Mead M.E."/>
            <person name="Raja H.A."/>
            <person name="Steenwyk J.L."/>
            <person name="Knowles S.L."/>
            <person name="Oberlies N.H."/>
            <person name="Rokas A."/>
        </authorList>
    </citation>
    <scope>NUCLEOTIDE SEQUENCE [LARGE SCALE GENOMIC DNA]</scope>
    <source>
        <strain evidence="3">G536</strain>
    </source>
</reference>
<proteinExistence type="predicted"/>
<dbReference type="Proteomes" id="UP000319160">
    <property type="component" value="Unassembled WGS sequence"/>
</dbReference>
<protein>
    <submittedName>
        <fullName evidence="2">Uncharacterized protein</fullName>
    </submittedName>
</protein>
<feature type="region of interest" description="Disordered" evidence="1">
    <location>
        <begin position="20"/>
        <end position="76"/>
    </location>
</feature>
<gene>
    <name evidence="2" type="ORF">FHL15_007908</name>
</gene>
<dbReference type="OrthoDB" id="5362630at2759"/>
<dbReference type="AlphaFoldDB" id="A0A553HT37"/>
<evidence type="ECO:0000256" key="1">
    <source>
        <dbReference type="SAM" id="MobiDB-lite"/>
    </source>
</evidence>
<feature type="compositionally biased region" description="Polar residues" evidence="1">
    <location>
        <begin position="30"/>
        <end position="49"/>
    </location>
</feature>
<accession>A0A553HT37</accession>
<dbReference type="EMBL" id="VFLP01000048">
    <property type="protein sequence ID" value="TRX91120.1"/>
    <property type="molecule type" value="Genomic_DNA"/>
</dbReference>
<keyword evidence="3" id="KW-1185">Reference proteome</keyword>
<feature type="compositionally biased region" description="Low complexity" evidence="1">
    <location>
        <begin position="65"/>
        <end position="76"/>
    </location>
</feature>
<comment type="caution">
    <text evidence="2">The sequence shown here is derived from an EMBL/GenBank/DDBJ whole genome shotgun (WGS) entry which is preliminary data.</text>
</comment>
<sequence length="525" mass="59572">MSGLRDTVNTVVLPDLNWENQCSEHDSGPSPVQLTPPSASSVGESTPAASDNDMFDDIIGHQGKSDSSSGTENSSTEKFATAIEDVVSSLVRTASPLTRQQVWASVQTIAKDNVARIADPESSWSGSPELTHNVEGCPKQETAHLVCQETSRQFHRAPRVIGRETSLDLQHLGGSRTGQSLPDLYKTRIRALLDNVVGHTWRDPSPELINIKISNGFDSQLEIEVQKYVAYDENALTHRIFRGLEPGTMYPTARSTPFSLRYGTLTTQKIDQYCEKLACDMIFKESLGLSHNSLLNHVILFALEIVRLALRFWAIQAIFFTYPWRIETGGHLVGMFPLQLRGYWNGITLLPRLVNQELDRAFETRMDEIERQILEKLQAAIFKRHRDHWCSIFLSCFILLHSLERDTWNMSAWEYETSGQGSAAWPLRKSPSEYRRQNKHIAEIVATHFKIVNQGSSPLKLNWNKPLNQQLLSNSIPARMFILSIQSDFNSLNSRYKPELCQQKQFARGDPQSLNYIYTKMLFDE</sequence>
<evidence type="ECO:0000313" key="2">
    <source>
        <dbReference type="EMBL" id="TRX91120.1"/>
    </source>
</evidence>
<dbReference type="InterPro" id="IPR052973">
    <property type="entry name" value="Fungal_sec-metab_reg_TF"/>
</dbReference>